<evidence type="ECO:0000313" key="1">
    <source>
        <dbReference type="EMBL" id="SQC90775.1"/>
    </source>
</evidence>
<evidence type="ECO:0000313" key="2">
    <source>
        <dbReference type="Proteomes" id="UP000251197"/>
    </source>
</evidence>
<name>A0A2X3J7C5_9ENTR</name>
<sequence>MFSITIQMKCLEFLNNRGKTAVLLSGMFLIFQIKRQNPFRKIIINRIEIAFRYVKYFGKSTHHFKRRAMYPTLVLRNTRSGCFFLYTGQNTQPFLSQMSI</sequence>
<protein>
    <submittedName>
        <fullName evidence="1">Uncharacterized protein</fullName>
    </submittedName>
</protein>
<dbReference type="AlphaFoldDB" id="A0A2X3J7C5"/>
<proteinExistence type="predicted"/>
<reference evidence="1 2" key="1">
    <citation type="submission" date="2018-06" db="EMBL/GenBank/DDBJ databases">
        <authorList>
            <consortium name="Pathogen Informatics"/>
            <person name="Doyle S."/>
        </authorList>
    </citation>
    <scope>NUCLEOTIDE SEQUENCE [LARGE SCALE GENOMIC DNA]</scope>
    <source>
        <strain evidence="1 2">NCTC12120</strain>
    </source>
</reference>
<gene>
    <name evidence="1" type="ORF">NCTC12120_03915</name>
</gene>
<accession>A0A2X3J7C5</accession>
<dbReference type="Proteomes" id="UP000251197">
    <property type="component" value="Unassembled WGS sequence"/>
</dbReference>
<dbReference type="EMBL" id="UAVU01000005">
    <property type="protein sequence ID" value="SQC90775.1"/>
    <property type="molecule type" value="Genomic_DNA"/>
</dbReference>
<organism evidence="1 2">
    <name type="scientific">Cedecea neteri</name>
    <dbReference type="NCBI Taxonomy" id="158822"/>
    <lineage>
        <taxon>Bacteria</taxon>
        <taxon>Pseudomonadati</taxon>
        <taxon>Pseudomonadota</taxon>
        <taxon>Gammaproteobacteria</taxon>
        <taxon>Enterobacterales</taxon>
        <taxon>Enterobacteriaceae</taxon>
        <taxon>Cedecea</taxon>
    </lineage>
</organism>